<sequence>MCGLVSEKAARETGLAAGTPVAGGLCDVAACCIGTGVTSPDKMCMVAGTWSINEFLSKKPIASKQLFQNALYCMDDYWMILENSMTSASNLEWFVKNLMGHEKHDAEEQGGSVFQTVDAMVSAIAPEDCPVIFLPFLFGTNVNADAKACFLGISGMHTKAHLLRAVYEGVAFSHRTHMENLLRFRERPSGIRISGGAARSRVWVQIFADVFQIPVEVSAGKELGTMGAAMCAGIASGVFDDFLQAVDVFSKVAYTCIPNPETAQIYEDKFRLYSKLSTQLDETWKDWGKIFSK</sequence>
<feature type="domain" description="Carbohydrate kinase FGGY C-terminal" evidence="3">
    <location>
        <begin position="45"/>
        <end position="235"/>
    </location>
</feature>
<dbReference type="PROSITE" id="PS00445">
    <property type="entry name" value="FGGY_KINASES_2"/>
    <property type="match status" value="1"/>
</dbReference>
<dbReference type="GO" id="GO:0016301">
    <property type="term" value="F:kinase activity"/>
    <property type="evidence" value="ECO:0007669"/>
    <property type="project" value="UniProtKB-KW"/>
</dbReference>
<reference evidence="4" key="1">
    <citation type="submission" date="2019-08" db="EMBL/GenBank/DDBJ databases">
        <authorList>
            <person name="Kucharzyk K."/>
            <person name="Murdoch R.W."/>
            <person name="Higgins S."/>
            <person name="Loffler F."/>
        </authorList>
    </citation>
    <scope>NUCLEOTIDE SEQUENCE</scope>
</reference>
<comment type="caution">
    <text evidence="4">The sequence shown here is derived from an EMBL/GenBank/DDBJ whole genome shotgun (WGS) entry which is preliminary data.</text>
</comment>
<proteinExistence type="predicted"/>
<dbReference type="PANTHER" id="PTHR43095">
    <property type="entry name" value="SUGAR KINASE"/>
    <property type="match status" value="1"/>
</dbReference>
<evidence type="ECO:0000256" key="2">
    <source>
        <dbReference type="ARBA" id="ARBA00022777"/>
    </source>
</evidence>
<protein>
    <submittedName>
        <fullName evidence="4">L-xylulose/3-keto-L-gulonate kinase</fullName>
        <ecNumber evidence="4">2.7.1.-</ecNumber>
    </submittedName>
</protein>
<dbReference type="InterPro" id="IPR043129">
    <property type="entry name" value="ATPase_NBD"/>
</dbReference>
<evidence type="ECO:0000256" key="1">
    <source>
        <dbReference type="ARBA" id="ARBA00022679"/>
    </source>
</evidence>
<dbReference type="Gene3D" id="3.30.420.40">
    <property type="match status" value="1"/>
</dbReference>
<dbReference type="EMBL" id="VSSQ01034524">
    <property type="protein sequence ID" value="MPM86500.1"/>
    <property type="molecule type" value="Genomic_DNA"/>
</dbReference>
<dbReference type="GO" id="GO:0005975">
    <property type="term" value="P:carbohydrate metabolic process"/>
    <property type="evidence" value="ECO:0007669"/>
    <property type="project" value="InterPro"/>
</dbReference>
<dbReference type="Pfam" id="PF02782">
    <property type="entry name" value="FGGY_C"/>
    <property type="match status" value="1"/>
</dbReference>
<dbReference type="AlphaFoldDB" id="A0A645DAM7"/>
<keyword evidence="1 4" id="KW-0808">Transferase</keyword>
<dbReference type="InterPro" id="IPR018485">
    <property type="entry name" value="FGGY_C"/>
</dbReference>
<dbReference type="EC" id="2.7.1.-" evidence="4"/>
<dbReference type="GO" id="GO:0016773">
    <property type="term" value="F:phosphotransferase activity, alcohol group as acceptor"/>
    <property type="evidence" value="ECO:0007669"/>
    <property type="project" value="InterPro"/>
</dbReference>
<organism evidence="4">
    <name type="scientific">bioreactor metagenome</name>
    <dbReference type="NCBI Taxonomy" id="1076179"/>
    <lineage>
        <taxon>unclassified sequences</taxon>
        <taxon>metagenomes</taxon>
        <taxon>ecological metagenomes</taxon>
    </lineage>
</organism>
<accession>A0A645DAM7</accession>
<dbReference type="PANTHER" id="PTHR43095:SF3">
    <property type="entry name" value="L-XYLULOSE_3-KETO-L-GULONATE KINASE"/>
    <property type="match status" value="1"/>
</dbReference>
<dbReference type="SUPFAM" id="SSF53067">
    <property type="entry name" value="Actin-like ATPase domain"/>
    <property type="match status" value="1"/>
</dbReference>
<name>A0A645DAM7_9ZZZZ</name>
<dbReference type="InterPro" id="IPR018483">
    <property type="entry name" value="Carb_kinase_FGGY_CS"/>
</dbReference>
<dbReference type="InterPro" id="IPR050406">
    <property type="entry name" value="FGGY_Carb_Kinase"/>
</dbReference>
<keyword evidence="2 4" id="KW-0418">Kinase</keyword>
<gene>
    <name evidence="4" type="primary">lyx_5</name>
    <name evidence="4" type="ORF">SDC9_133589</name>
</gene>
<evidence type="ECO:0000259" key="3">
    <source>
        <dbReference type="Pfam" id="PF02782"/>
    </source>
</evidence>
<evidence type="ECO:0000313" key="4">
    <source>
        <dbReference type="EMBL" id="MPM86500.1"/>
    </source>
</evidence>